<dbReference type="STRING" id="2060905.A0A2B7XBW9"/>
<sequence length="348" mass="38815">MASIQESADDVVESFFRTASQSISPPRSASQLGEHIARTKISAYTPQSPDDNTSAILSAFLDNLPQEGKQNLIHFIATCRENDILFTLSEHLISAILVSLRARTTPEVTPSPLPNAEEDLVNVVSSHMTHPSDRNSQDKLKQQCLKRDNYQCLVTGVYDHEHAPGNVPDDLLKLTGETELAHIIPLALGKFRNSAEEVQRARTWAAIYTCFPDIPLHTNCFAETVNDSENLMTLYSPVHKAFGKFQIAFEPADEEHTYRLQFYRLPTVLHLHLPEPDENNERVVRFTKHANYDLPSRALLGAHAAVARSLHVTGMARTIDQLLRDRGELCGLAEDGSTDIGRLSMLAR</sequence>
<gene>
    <name evidence="2" type="ORF">GX51_02470</name>
</gene>
<protein>
    <recommendedName>
        <fullName evidence="1">HNH nuclease domain-containing protein</fullName>
    </recommendedName>
</protein>
<dbReference type="Pfam" id="PF13391">
    <property type="entry name" value="HNH_2"/>
    <property type="match status" value="1"/>
</dbReference>
<dbReference type="EMBL" id="PDNC01000023">
    <property type="protein sequence ID" value="PGH06273.1"/>
    <property type="molecule type" value="Genomic_DNA"/>
</dbReference>
<dbReference type="AlphaFoldDB" id="A0A2B7XBW9"/>
<dbReference type="OrthoDB" id="5352953at2759"/>
<proteinExistence type="predicted"/>
<comment type="caution">
    <text evidence="2">The sequence shown here is derived from an EMBL/GenBank/DDBJ whole genome shotgun (WGS) entry which is preliminary data.</text>
</comment>
<keyword evidence="3" id="KW-1185">Reference proteome</keyword>
<evidence type="ECO:0000313" key="3">
    <source>
        <dbReference type="Proteomes" id="UP000224080"/>
    </source>
</evidence>
<dbReference type="Proteomes" id="UP000224080">
    <property type="component" value="Unassembled WGS sequence"/>
</dbReference>
<evidence type="ECO:0000313" key="2">
    <source>
        <dbReference type="EMBL" id="PGH06273.1"/>
    </source>
</evidence>
<name>A0A2B7XBW9_9EURO</name>
<organism evidence="2 3">
    <name type="scientific">Blastomyces parvus</name>
    <dbReference type="NCBI Taxonomy" id="2060905"/>
    <lineage>
        <taxon>Eukaryota</taxon>
        <taxon>Fungi</taxon>
        <taxon>Dikarya</taxon>
        <taxon>Ascomycota</taxon>
        <taxon>Pezizomycotina</taxon>
        <taxon>Eurotiomycetes</taxon>
        <taxon>Eurotiomycetidae</taxon>
        <taxon>Onygenales</taxon>
        <taxon>Ajellomycetaceae</taxon>
        <taxon>Blastomyces</taxon>
    </lineage>
</organism>
<feature type="domain" description="HNH nuclease" evidence="1">
    <location>
        <begin position="152"/>
        <end position="250"/>
    </location>
</feature>
<reference evidence="2 3" key="1">
    <citation type="submission" date="2017-10" db="EMBL/GenBank/DDBJ databases">
        <title>Comparative genomics in systemic dimorphic fungi from Ajellomycetaceae.</title>
        <authorList>
            <person name="Munoz J.F."/>
            <person name="Mcewen J.G."/>
            <person name="Clay O.K."/>
            <person name="Cuomo C.A."/>
        </authorList>
    </citation>
    <scope>NUCLEOTIDE SEQUENCE [LARGE SCALE GENOMIC DNA]</scope>
    <source>
        <strain evidence="2 3">UAMH130</strain>
    </source>
</reference>
<dbReference type="InterPro" id="IPR003615">
    <property type="entry name" value="HNH_nuc"/>
</dbReference>
<accession>A0A2B7XBW9</accession>
<evidence type="ECO:0000259" key="1">
    <source>
        <dbReference type="Pfam" id="PF13391"/>
    </source>
</evidence>